<dbReference type="KEGG" id="lic:LIC_10503"/>
<dbReference type="Pfam" id="PF00665">
    <property type="entry name" value="rve"/>
    <property type="match status" value="1"/>
</dbReference>
<gene>
    <name evidence="2" type="ordered locus">LIC_10503</name>
</gene>
<dbReference type="AlphaFoldDB" id="Q72V00"/>
<sequence length="450" mass="52633">MYFSLFYFTKPTPKLFLRNYENGIYQNKNSYHTALVLKAQLGMLSKKEKSRIPNSTYSDWKKRNLSLVVGFTEDDSVYFKDDVYRKISESKTFKKTLSALLLVFQFYFSLTENMRGKRRIWNEQKKNIVSIITRISPLIGIKAACKLLKISTQRFYRWKNEVHCFTFTFNLCRKLHPKQLTSKEQKVISRYIKNPEFTNWPLRSIFYQMLNDTKAFMNLSTFYKYARALRPDFKRFQKPKQKIGIRASSPLTLLHMDTTILRVQDGSKVYIHFIMDNFSRAILGWKASLKWNAKNTVSNLKDVCEKFNLFHKPIRLLCDDGSENQGEVNGFLDQPNLSIEKLIAQVNISYSNSMIEAVNKKMKYEFLFPKNIVSFEEVIDTLKIAVPKYNSRPSGVLFGFSPQQVLNGKIPNKHRFIEQIKKAAAMRPNINKQDLCDPCSDTASISKKKK</sequence>
<protein>
    <submittedName>
        <fullName evidence="2">Transposase, IS3</fullName>
    </submittedName>
</protein>
<dbReference type="SUPFAM" id="SSF53098">
    <property type="entry name" value="Ribonuclease H-like"/>
    <property type="match status" value="1"/>
</dbReference>
<feature type="domain" description="Integrase catalytic" evidence="1">
    <location>
        <begin position="246"/>
        <end position="410"/>
    </location>
</feature>
<dbReference type="Proteomes" id="UP000007037">
    <property type="component" value="Chromosome I"/>
</dbReference>
<dbReference type="HOGENOM" id="CLU_052956_0_0_12"/>
<accession>Q72V00</accession>
<dbReference type="Gene3D" id="3.30.420.10">
    <property type="entry name" value="Ribonuclease H-like superfamily/Ribonuclease H"/>
    <property type="match status" value="1"/>
</dbReference>
<dbReference type="EMBL" id="AE016823">
    <property type="protein sequence ID" value="AAS69124.1"/>
    <property type="molecule type" value="Genomic_DNA"/>
</dbReference>
<dbReference type="InterPro" id="IPR012337">
    <property type="entry name" value="RNaseH-like_sf"/>
</dbReference>
<evidence type="ECO:0000313" key="2">
    <source>
        <dbReference type="EMBL" id="AAS69124.1"/>
    </source>
</evidence>
<dbReference type="GO" id="GO:0015074">
    <property type="term" value="P:DNA integration"/>
    <property type="evidence" value="ECO:0007669"/>
    <property type="project" value="InterPro"/>
</dbReference>
<evidence type="ECO:0000259" key="1">
    <source>
        <dbReference type="PROSITE" id="PS50994"/>
    </source>
</evidence>
<dbReference type="InterPro" id="IPR036397">
    <property type="entry name" value="RNaseH_sf"/>
</dbReference>
<name>Q72V00_LEPIC</name>
<dbReference type="GO" id="GO:0003676">
    <property type="term" value="F:nucleic acid binding"/>
    <property type="evidence" value="ECO:0007669"/>
    <property type="project" value="InterPro"/>
</dbReference>
<proteinExistence type="predicted"/>
<dbReference type="InterPro" id="IPR001584">
    <property type="entry name" value="Integrase_cat-core"/>
</dbReference>
<organism evidence="2 3">
    <name type="scientific">Leptospira interrogans serogroup Icterohaemorrhagiae serovar copenhageni (strain Fiocruz L1-130)</name>
    <dbReference type="NCBI Taxonomy" id="267671"/>
    <lineage>
        <taxon>Bacteria</taxon>
        <taxon>Pseudomonadati</taxon>
        <taxon>Spirochaetota</taxon>
        <taxon>Spirochaetia</taxon>
        <taxon>Leptospirales</taxon>
        <taxon>Leptospiraceae</taxon>
        <taxon>Leptospira</taxon>
    </lineage>
</organism>
<reference evidence="2 3" key="1">
    <citation type="journal article" date="2004" name="J. Bacteriol.">
        <title>Comparative genomics of two Leptospira interrogans serovars reveals novel insights into physiology and pathogenesis.</title>
        <authorList>
            <person name="Nascimento A.L."/>
            <person name="Ko A.I."/>
            <person name="Martins E.A."/>
            <person name="Monteiro-Vitorello C.B."/>
            <person name="Ho P.L."/>
            <person name="Haake D.A."/>
            <person name="Verjovski-Almeida S."/>
            <person name="Hartskeerl R.A."/>
            <person name="Marques M.V."/>
            <person name="Oliveira M.C."/>
            <person name="Menck C.F."/>
            <person name="Leite L.C."/>
            <person name="Carrer H."/>
            <person name="Coutinho L.L."/>
            <person name="Degrave W.M."/>
            <person name="Dellagostin O.A."/>
            <person name="El-Dorry H."/>
            <person name="Ferro E.S."/>
            <person name="Ferro M.I."/>
            <person name="Furlan L.R."/>
            <person name="Gamberini M."/>
            <person name="Giglioti E.A."/>
            <person name="Goes-Neto A."/>
            <person name="Goldman G.H."/>
            <person name="Goldman M.H."/>
            <person name="Harakava R."/>
            <person name="Jeronimo S.M."/>
            <person name="Junqueira-De-Azevedo I.L."/>
            <person name="Kimura E.T."/>
            <person name="Kuramae E.E."/>
            <person name="Lemos E.G."/>
            <person name="Lemos M.V."/>
            <person name="Marino C.L."/>
            <person name="Nunes L.R."/>
            <person name="De Oliveira R.C."/>
            <person name="Pereira G.G."/>
            <person name="Reis M.S."/>
            <person name="Schriefer A."/>
            <person name="Siqueira W.J."/>
            <person name="Sommer P."/>
            <person name="Tsai S.M."/>
            <person name="Simpson A.J."/>
            <person name="Ferro J.A."/>
            <person name="Camargo L.E."/>
            <person name="Kitajima J.P."/>
            <person name="Setubal J.C."/>
            <person name="Van Sluys M.A."/>
        </authorList>
    </citation>
    <scope>NUCLEOTIDE SEQUENCE [LARGE SCALE GENOMIC DNA]</scope>
    <source>
        <strain evidence="2 3">Fiocruz L1-130</strain>
    </source>
</reference>
<dbReference type="PROSITE" id="PS50994">
    <property type="entry name" value="INTEGRASE"/>
    <property type="match status" value="1"/>
</dbReference>
<evidence type="ECO:0000313" key="3">
    <source>
        <dbReference type="Proteomes" id="UP000007037"/>
    </source>
</evidence>